<reference evidence="2" key="1">
    <citation type="submission" date="2017-10" db="EMBL/GenBank/DDBJ databases">
        <authorList>
            <person name="Toshchakov S.V."/>
            <person name="Goeva M.A."/>
        </authorList>
    </citation>
    <scope>NUCLEOTIDE SEQUENCE [LARGE SCALE GENOMIC DNA]</scope>
    <source>
        <strain evidence="2">JR1/69-1-13</strain>
    </source>
</reference>
<dbReference type="AlphaFoldDB" id="A0A2U1V9R8"/>
<proteinExistence type="predicted"/>
<dbReference type="Proteomes" id="UP000245048">
    <property type="component" value="Unassembled WGS sequence"/>
</dbReference>
<comment type="caution">
    <text evidence="1">The sequence shown here is derived from an EMBL/GenBank/DDBJ whole genome shotgun (WGS) entry which is preliminary data.</text>
</comment>
<protein>
    <submittedName>
        <fullName evidence="1">Uncharacterized protein</fullName>
    </submittedName>
</protein>
<dbReference type="EMBL" id="PDOA01000001">
    <property type="protein sequence ID" value="PWC30616.1"/>
    <property type="molecule type" value="Genomic_DNA"/>
</dbReference>
<evidence type="ECO:0000313" key="2">
    <source>
        <dbReference type="Proteomes" id="UP000245048"/>
    </source>
</evidence>
<organism evidence="1 2">
    <name type="scientific">Teichococcus aestuarii</name>
    <dbReference type="NCBI Taxonomy" id="568898"/>
    <lineage>
        <taxon>Bacteria</taxon>
        <taxon>Pseudomonadati</taxon>
        <taxon>Pseudomonadota</taxon>
        <taxon>Alphaproteobacteria</taxon>
        <taxon>Acetobacterales</taxon>
        <taxon>Roseomonadaceae</taxon>
        <taxon>Roseomonas</taxon>
    </lineage>
</organism>
<accession>A0A2U1V9R8</accession>
<evidence type="ECO:0000313" key="1">
    <source>
        <dbReference type="EMBL" id="PWC30616.1"/>
    </source>
</evidence>
<keyword evidence="2" id="KW-1185">Reference proteome</keyword>
<gene>
    <name evidence="1" type="ORF">CR165_01555</name>
</gene>
<name>A0A2U1V9R8_9PROT</name>
<sequence>MRKTFFFGKKNQKNFCQFAVRRPIARHQTDKVFLLLFLQKKKILQIAWGALNFPSLWRSAARQRYQAAAER</sequence>